<evidence type="ECO:0000313" key="2">
    <source>
        <dbReference type="Proteomes" id="UP000006052"/>
    </source>
</evidence>
<accession>I3YQX4</accession>
<dbReference type="AlphaFoldDB" id="I3YQX4"/>
<name>I3YQX4_ALIFI</name>
<proteinExistence type="predicted"/>
<evidence type="ECO:0000313" key="1">
    <source>
        <dbReference type="EMBL" id="AFL79392.1"/>
    </source>
</evidence>
<dbReference type="EMBL" id="CP003274">
    <property type="protein sequence ID" value="AFL79392.1"/>
    <property type="molecule type" value="Genomic_DNA"/>
</dbReference>
<reference evidence="2" key="1">
    <citation type="journal article" date="2013" name="Stand. Genomic Sci.">
        <title>Complete genome sequence of the bile-resistant pigment-producing anaerobe Alistipes finegoldii type strain (AHN2437(T)).</title>
        <authorList>
            <person name="Mavromatis K."/>
            <person name="Stackebrandt E."/>
            <person name="Munk C."/>
            <person name="Lapidus A."/>
            <person name="Nolan M."/>
            <person name="Lucas S."/>
            <person name="Hammon N."/>
            <person name="Deshpande S."/>
            <person name="Cheng J.F."/>
            <person name="Tapia R."/>
            <person name="Goodwin L.A."/>
            <person name="Pitluck S."/>
            <person name="Liolios K."/>
            <person name="Pagani I."/>
            <person name="Ivanova N."/>
            <person name="Mikhailova N."/>
            <person name="Huntemann M."/>
            <person name="Pati A."/>
            <person name="Chen A."/>
            <person name="Palaniappan K."/>
            <person name="Land M."/>
            <person name="Hauser L."/>
            <person name="Rohde M."/>
            <person name="Gronow S."/>
            <person name="Goker M."/>
            <person name="Detter J.C."/>
            <person name="Bristow J."/>
            <person name="Eisen J.A."/>
            <person name="Markowitz V."/>
            <person name="Hugenholtz P."/>
            <person name="Kyrpides N.C."/>
            <person name="Klenk H.P."/>
            <person name="Woyke T."/>
        </authorList>
    </citation>
    <scope>NUCLEOTIDE SEQUENCE</scope>
    <source>
        <strain evidence="2">DSM 17242 / JCM 16770 / AHN 2437 / CCUG 46020 / CIP 107999</strain>
    </source>
</reference>
<protein>
    <submittedName>
        <fullName evidence="1">Uncharacterized protein</fullName>
    </submittedName>
</protein>
<dbReference type="KEGG" id="afd:Alfi_3156"/>
<organism evidence="1 2">
    <name type="scientific">Alistipes finegoldii (strain DSM 17242 / JCM 16770 / CCUG 46020 / CIP 107999 / KCTC 15236 / AHN 2437)</name>
    <dbReference type="NCBI Taxonomy" id="679935"/>
    <lineage>
        <taxon>Bacteria</taxon>
        <taxon>Pseudomonadati</taxon>
        <taxon>Bacteroidota</taxon>
        <taxon>Bacteroidia</taxon>
        <taxon>Bacteroidales</taxon>
        <taxon>Rikenellaceae</taxon>
        <taxon>Alistipes</taxon>
    </lineage>
</organism>
<dbReference type="HOGENOM" id="CLU_2784708_0_0_10"/>
<gene>
    <name evidence="1" type="ordered locus">Alfi_3156</name>
</gene>
<dbReference type="STRING" id="679935.Alfi_3156"/>
<sequence>MIRPLRLPAAEPVLNGSRRDAADRLRAVSRRPARNGAGCGRDFRLCKAEASYSCGCVGGMFAGGVWGV</sequence>
<dbReference type="Proteomes" id="UP000006052">
    <property type="component" value="Chromosome"/>
</dbReference>